<name>A0A426YV62_ENSVE</name>
<feature type="chain" id="PRO_5019582512" evidence="1">
    <location>
        <begin position="20"/>
        <end position="195"/>
    </location>
</feature>
<evidence type="ECO:0000256" key="1">
    <source>
        <dbReference type="SAM" id="SignalP"/>
    </source>
</evidence>
<evidence type="ECO:0000313" key="3">
    <source>
        <dbReference type="Proteomes" id="UP000287651"/>
    </source>
</evidence>
<organism evidence="2 3">
    <name type="scientific">Ensete ventricosum</name>
    <name type="common">Abyssinian banana</name>
    <name type="synonym">Musa ensete</name>
    <dbReference type="NCBI Taxonomy" id="4639"/>
    <lineage>
        <taxon>Eukaryota</taxon>
        <taxon>Viridiplantae</taxon>
        <taxon>Streptophyta</taxon>
        <taxon>Embryophyta</taxon>
        <taxon>Tracheophyta</taxon>
        <taxon>Spermatophyta</taxon>
        <taxon>Magnoliopsida</taxon>
        <taxon>Liliopsida</taxon>
        <taxon>Zingiberales</taxon>
        <taxon>Musaceae</taxon>
        <taxon>Ensete</taxon>
    </lineage>
</organism>
<accession>A0A426YV62</accession>
<dbReference type="EMBL" id="AMZH03010031">
    <property type="protein sequence ID" value="RRT55561.1"/>
    <property type="molecule type" value="Genomic_DNA"/>
</dbReference>
<gene>
    <name evidence="2" type="ORF">B296_00006725</name>
</gene>
<protein>
    <submittedName>
        <fullName evidence="2">Uncharacterized protein</fullName>
    </submittedName>
</protein>
<reference evidence="2 3" key="1">
    <citation type="journal article" date="2014" name="Agronomy (Basel)">
        <title>A Draft Genome Sequence for Ensete ventricosum, the Drought-Tolerant Tree Against Hunger.</title>
        <authorList>
            <person name="Harrison J."/>
            <person name="Moore K.A."/>
            <person name="Paszkiewicz K."/>
            <person name="Jones T."/>
            <person name="Grant M."/>
            <person name="Ambacheew D."/>
            <person name="Muzemil S."/>
            <person name="Studholme D.J."/>
        </authorList>
    </citation>
    <scope>NUCLEOTIDE SEQUENCE [LARGE SCALE GENOMIC DNA]</scope>
</reference>
<evidence type="ECO:0000313" key="2">
    <source>
        <dbReference type="EMBL" id="RRT55561.1"/>
    </source>
</evidence>
<keyword evidence="1" id="KW-0732">Signal</keyword>
<proteinExistence type="predicted"/>
<dbReference type="Proteomes" id="UP000287651">
    <property type="component" value="Unassembled WGS sequence"/>
</dbReference>
<feature type="signal peptide" evidence="1">
    <location>
        <begin position="1"/>
        <end position="19"/>
    </location>
</feature>
<sequence length="195" mass="21419">MSSIVPVLNLIQLLHPVVVITLICPCSPGNRSSHGHLPLPTEPLPSSTSVRRPYRLCFVAAATTPHAATPPFTADLHHHCSSPFSLVTVASSRPPDRYPFFLPYRCIPCNFLQQSSIVLRDPRRSRGRLSFEDGHLTEVRGIANSKDLVLMQVIQLVEAKLVSRDLSTGQEDAEVGTLEEYATVLPFELSRISGA</sequence>
<comment type="caution">
    <text evidence="2">The sequence shown here is derived from an EMBL/GenBank/DDBJ whole genome shotgun (WGS) entry which is preliminary data.</text>
</comment>
<dbReference type="AlphaFoldDB" id="A0A426YV62"/>